<dbReference type="PANTHER" id="PTHR19876:SF1">
    <property type="entry name" value="COATOMER SUBUNIT ALPHA"/>
    <property type="match status" value="1"/>
</dbReference>
<protein>
    <submittedName>
        <fullName evidence="3">Uncharacterized protein</fullName>
    </submittedName>
</protein>
<dbReference type="PANTHER" id="PTHR19876">
    <property type="entry name" value="COATOMER"/>
    <property type="match status" value="1"/>
</dbReference>
<dbReference type="GO" id="GO:0006890">
    <property type="term" value="P:retrograde vesicle-mediated transport, Golgi to endoplasmic reticulum"/>
    <property type="evidence" value="ECO:0007669"/>
    <property type="project" value="TreeGrafter"/>
</dbReference>
<proteinExistence type="predicted"/>
<dbReference type="GO" id="GO:0030126">
    <property type="term" value="C:COPI vesicle coat"/>
    <property type="evidence" value="ECO:0007669"/>
    <property type="project" value="TreeGrafter"/>
</dbReference>
<dbReference type="AlphaFoldDB" id="A0AAV0P4H6"/>
<evidence type="ECO:0000313" key="3">
    <source>
        <dbReference type="EMBL" id="CAI0465439.1"/>
    </source>
</evidence>
<keyword evidence="4" id="KW-1185">Reference proteome</keyword>
<keyword evidence="1" id="KW-0853">WD repeat</keyword>
<organism evidence="3 4">
    <name type="scientific">Linum tenue</name>
    <dbReference type="NCBI Taxonomy" id="586396"/>
    <lineage>
        <taxon>Eukaryota</taxon>
        <taxon>Viridiplantae</taxon>
        <taxon>Streptophyta</taxon>
        <taxon>Embryophyta</taxon>
        <taxon>Tracheophyta</taxon>
        <taxon>Spermatophyta</taxon>
        <taxon>Magnoliopsida</taxon>
        <taxon>eudicotyledons</taxon>
        <taxon>Gunneridae</taxon>
        <taxon>Pentapetalae</taxon>
        <taxon>rosids</taxon>
        <taxon>fabids</taxon>
        <taxon>Malpighiales</taxon>
        <taxon>Linaceae</taxon>
        <taxon>Linum</taxon>
    </lineage>
</organism>
<comment type="caution">
    <text evidence="3">The sequence shown here is derived from an EMBL/GenBank/DDBJ whole genome shotgun (WGS) entry which is preliminary data.</text>
</comment>
<dbReference type="GO" id="GO:0006891">
    <property type="term" value="P:intra-Golgi vesicle-mediated transport"/>
    <property type="evidence" value="ECO:0007669"/>
    <property type="project" value="TreeGrafter"/>
</dbReference>
<dbReference type="EMBL" id="CAMGYJ010000008">
    <property type="protein sequence ID" value="CAI0465439.1"/>
    <property type="molecule type" value="Genomic_DNA"/>
</dbReference>
<dbReference type="GO" id="GO:0006888">
    <property type="term" value="P:endoplasmic reticulum to Golgi vesicle-mediated transport"/>
    <property type="evidence" value="ECO:0007669"/>
    <property type="project" value="TreeGrafter"/>
</dbReference>
<dbReference type="Gene3D" id="2.130.10.10">
    <property type="entry name" value="YVTN repeat-like/Quinoprotein amine dehydrogenase"/>
    <property type="match status" value="1"/>
</dbReference>
<dbReference type="SUPFAM" id="SSF50978">
    <property type="entry name" value="WD40 repeat-like"/>
    <property type="match status" value="1"/>
</dbReference>
<dbReference type="GO" id="GO:0006886">
    <property type="term" value="P:intracellular protein transport"/>
    <property type="evidence" value="ECO:0007669"/>
    <property type="project" value="TreeGrafter"/>
</dbReference>
<dbReference type="InterPro" id="IPR036322">
    <property type="entry name" value="WD40_repeat_dom_sf"/>
</dbReference>
<dbReference type="Proteomes" id="UP001154282">
    <property type="component" value="Unassembled WGS sequence"/>
</dbReference>
<dbReference type="InterPro" id="IPR015943">
    <property type="entry name" value="WD40/YVTN_repeat-like_dom_sf"/>
</dbReference>
<sequence length="69" mass="7951">MKLLTKFETRSDRVKGTSFHSKWPWILANLHSGVIQLWDYYMGTLINRFDVHDGLVRGVLSTNLASLCI</sequence>
<gene>
    <name evidence="3" type="ORF">LITE_LOCUS36604</name>
</gene>
<keyword evidence="2" id="KW-0677">Repeat</keyword>
<evidence type="ECO:0000313" key="4">
    <source>
        <dbReference type="Proteomes" id="UP001154282"/>
    </source>
</evidence>
<accession>A0AAV0P4H6</accession>
<evidence type="ECO:0000256" key="2">
    <source>
        <dbReference type="ARBA" id="ARBA00022737"/>
    </source>
</evidence>
<reference evidence="3" key="1">
    <citation type="submission" date="2022-08" db="EMBL/GenBank/DDBJ databases">
        <authorList>
            <person name="Gutierrez-Valencia J."/>
        </authorList>
    </citation>
    <scope>NUCLEOTIDE SEQUENCE</scope>
</reference>
<name>A0AAV0P4H6_9ROSI</name>
<dbReference type="InterPro" id="IPR050844">
    <property type="entry name" value="Coatomer_complex_subunit"/>
</dbReference>
<evidence type="ECO:0000256" key="1">
    <source>
        <dbReference type="ARBA" id="ARBA00022574"/>
    </source>
</evidence>